<proteinExistence type="predicted"/>
<dbReference type="GO" id="GO:0005886">
    <property type="term" value="C:plasma membrane"/>
    <property type="evidence" value="ECO:0007669"/>
    <property type="project" value="UniProtKB-SubCell"/>
</dbReference>
<keyword evidence="7 9" id="KW-1133">Transmembrane helix</keyword>
<evidence type="ECO:0000256" key="2">
    <source>
        <dbReference type="ARBA" id="ARBA00022448"/>
    </source>
</evidence>
<keyword evidence="5 9" id="KW-0812">Transmembrane</keyword>
<dbReference type="InterPro" id="IPR013059">
    <property type="entry name" value="Trp_tyr_transpt"/>
</dbReference>
<dbReference type="HOGENOM" id="CLU_038102_1_0_0"/>
<evidence type="ECO:0000313" key="11">
    <source>
        <dbReference type="Proteomes" id="UP000000496"/>
    </source>
</evidence>
<dbReference type="PANTHER" id="PTHR46997:SF2">
    <property type="entry name" value="TYROSINE-SPECIFIC TRANSPORT SYSTEM"/>
    <property type="match status" value="1"/>
</dbReference>
<feature type="transmembrane region" description="Helical" evidence="9">
    <location>
        <begin position="268"/>
        <end position="292"/>
    </location>
</feature>
<dbReference type="STRING" id="331113.SNE_A18440"/>
<evidence type="ECO:0000256" key="4">
    <source>
        <dbReference type="ARBA" id="ARBA00022519"/>
    </source>
</evidence>
<dbReference type="InterPro" id="IPR018227">
    <property type="entry name" value="Amino_acid_transport_2"/>
</dbReference>
<dbReference type="PANTHER" id="PTHR46997">
    <property type="entry name" value="LOW AFFINITY TRYPTOPHAN PERMEASE-RELATED"/>
    <property type="match status" value="1"/>
</dbReference>
<dbReference type="Proteomes" id="UP000000496">
    <property type="component" value="Chromosome gsn.131"/>
</dbReference>
<reference evidence="10 11" key="2">
    <citation type="journal article" date="2011" name="Mol. Biol. Evol.">
        <title>Unity in variety--the pan-genome of the Chlamydiae.</title>
        <authorList>
            <person name="Collingro A."/>
            <person name="Tischler P."/>
            <person name="Weinmaier T."/>
            <person name="Penz T."/>
            <person name="Heinz E."/>
            <person name="Brunham R.C."/>
            <person name="Read T.D."/>
            <person name="Bavoil P.M."/>
            <person name="Sachse K."/>
            <person name="Kahane S."/>
            <person name="Friedman M.G."/>
            <person name="Rattei T."/>
            <person name="Myers G.S."/>
            <person name="Horn M."/>
        </authorList>
    </citation>
    <scope>NUCLEOTIDE SEQUENCE [LARGE SCALE GENOMIC DNA]</scope>
    <source>
        <strain evidence="11">ATCC VR-1471 / Z</strain>
    </source>
</reference>
<feature type="transmembrane region" description="Helical" evidence="9">
    <location>
        <begin position="144"/>
        <end position="164"/>
    </location>
</feature>
<feature type="transmembrane region" description="Helical" evidence="9">
    <location>
        <begin position="331"/>
        <end position="355"/>
    </location>
</feature>
<name>F8L383_SIMNZ</name>
<accession>F8L383</accession>
<evidence type="ECO:0000256" key="3">
    <source>
        <dbReference type="ARBA" id="ARBA00022475"/>
    </source>
</evidence>
<protein>
    <recommendedName>
        <fullName evidence="12">Tyrosine-specific transport protein</fullName>
    </recommendedName>
</protein>
<evidence type="ECO:0000256" key="8">
    <source>
        <dbReference type="ARBA" id="ARBA00023136"/>
    </source>
</evidence>
<evidence type="ECO:0000256" key="9">
    <source>
        <dbReference type="SAM" id="Phobius"/>
    </source>
</evidence>
<gene>
    <name evidence="10" type="ordered locus">SNE_A18440</name>
</gene>
<keyword evidence="2" id="KW-0813">Transport</keyword>
<evidence type="ECO:0000256" key="6">
    <source>
        <dbReference type="ARBA" id="ARBA00022970"/>
    </source>
</evidence>
<dbReference type="Pfam" id="PF03222">
    <property type="entry name" value="Trp_Tyr_perm"/>
    <property type="match status" value="1"/>
</dbReference>
<dbReference type="EMBL" id="FR872582">
    <property type="protein sequence ID" value="CCB89721.1"/>
    <property type="molecule type" value="Genomic_DNA"/>
</dbReference>
<keyword evidence="3" id="KW-1003">Cell membrane</keyword>
<dbReference type="eggNOG" id="COG0814">
    <property type="taxonomic scope" value="Bacteria"/>
</dbReference>
<feature type="transmembrane region" description="Helical" evidence="9">
    <location>
        <begin position="119"/>
        <end position="137"/>
    </location>
</feature>
<dbReference type="KEGG" id="sng:SNE_A18440"/>
<feature type="transmembrane region" description="Helical" evidence="9">
    <location>
        <begin position="375"/>
        <end position="393"/>
    </location>
</feature>
<organism evidence="10 11">
    <name type="scientific">Simkania negevensis (strain ATCC VR-1471 / DSM 27360 / Z)</name>
    <dbReference type="NCBI Taxonomy" id="331113"/>
    <lineage>
        <taxon>Bacteria</taxon>
        <taxon>Pseudomonadati</taxon>
        <taxon>Chlamydiota</taxon>
        <taxon>Chlamydiia</taxon>
        <taxon>Parachlamydiales</taxon>
        <taxon>Simkaniaceae</taxon>
        <taxon>Simkania</taxon>
    </lineage>
</organism>
<reference key="1">
    <citation type="journal article" date="2011" name="Mol. Biol. Evol.">
        <title>Unity in variety -- the pan-genome of the Chlamydiae.</title>
        <authorList>
            <person name="Collingro A."/>
            <person name="Tischler P."/>
            <person name="Weinmaier T."/>
            <person name="Penz T."/>
            <person name="Heinz E."/>
            <person name="Brunham R.C."/>
            <person name="Read T.D."/>
            <person name="Bavoil P.M."/>
            <person name="Sachse K."/>
            <person name="Kahane S."/>
            <person name="Friedman M.G."/>
            <person name="Rattei T."/>
            <person name="Myers G.S.A."/>
            <person name="Horn M."/>
        </authorList>
    </citation>
    <scope>NUCLEOTIDE SEQUENCE</scope>
    <source>
        <strain>Z</strain>
    </source>
</reference>
<feature type="transmembrane region" description="Helical" evidence="9">
    <location>
        <begin position="213"/>
        <end position="237"/>
    </location>
</feature>
<dbReference type="PRINTS" id="PR00166">
    <property type="entry name" value="AROAAPRMEASE"/>
</dbReference>
<comment type="subcellular location">
    <subcellularLocation>
        <location evidence="1">Cell inner membrane</location>
        <topology evidence="1">Multi-pass membrane protein</topology>
    </subcellularLocation>
</comment>
<evidence type="ECO:0000256" key="5">
    <source>
        <dbReference type="ARBA" id="ARBA00022692"/>
    </source>
</evidence>
<feature type="transmembrane region" description="Helical" evidence="9">
    <location>
        <begin position="304"/>
        <end position="325"/>
    </location>
</feature>
<feature type="transmembrane region" description="Helical" evidence="9">
    <location>
        <begin position="176"/>
        <end position="193"/>
    </location>
</feature>
<dbReference type="GO" id="GO:0003333">
    <property type="term" value="P:amino acid transmembrane transport"/>
    <property type="evidence" value="ECO:0007669"/>
    <property type="project" value="InterPro"/>
</dbReference>
<dbReference type="AlphaFoldDB" id="F8L383"/>
<dbReference type="Gene3D" id="1.20.1740.10">
    <property type="entry name" value="Amino acid/polyamine transporter I"/>
    <property type="match status" value="1"/>
</dbReference>
<evidence type="ECO:0000256" key="1">
    <source>
        <dbReference type="ARBA" id="ARBA00004429"/>
    </source>
</evidence>
<keyword evidence="8 9" id="KW-0472">Membrane</keyword>
<feature type="transmembrane region" description="Helical" evidence="9">
    <location>
        <begin position="84"/>
        <end position="113"/>
    </location>
</feature>
<dbReference type="GO" id="GO:0015173">
    <property type="term" value="F:aromatic amino acid transmembrane transporter activity"/>
    <property type="evidence" value="ECO:0007669"/>
    <property type="project" value="InterPro"/>
</dbReference>
<sequence length="397" mass="43087">MAMNFLKAFGGALLVGGTAIGAGMLALPVVTANAGLLPSYVIYLICWIFSACTGLLLLEVCLWMPNDANIISMASHLLGPVGKAVAWVLYLFLFYCLTIAYVAGGGGFIVALFGGSLPHVLGLLIFTAIFGFCVYMGTRFVDRINVVLMIGLGVSYFLFLYFGFTKVEFDYFKRFNVIPAIMALPVIFTSFSYQGIIPSLTTYLERNPKMVRFAILVGTAFPFLAYIIWQFLIIGIVPAAGPHGLMEAEAAGQTAIEPLRHIFPGSPIYLIGQFFGAFALTTSFLGVTLGLLDFLSDGLQIAKIGWRKLLLCSLVFIPPIVIAAYNPGIFLTALGYAGGVGCALLLGLLPIIMVWRGRYFKDYGVIHRQLPGGRFILGILAAFVTFELIVELTKELL</sequence>
<keyword evidence="4" id="KW-0997">Cell inner membrane</keyword>
<feature type="transmembrane region" description="Helical" evidence="9">
    <location>
        <begin position="41"/>
        <end position="63"/>
    </location>
</feature>
<evidence type="ECO:0000313" key="10">
    <source>
        <dbReference type="EMBL" id="CCB89721.1"/>
    </source>
</evidence>
<evidence type="ECO:0000256" key="7">
    <source>
        <dbReference type="ARBA" id="ARBA00022989"/>
    </source>
</evidence>
<keyword evidence="6" id="KW-0029">Amino-acid transport</keyword>
<evidence type="ECO:0008006" key="12">
    <source>
        <dbReference type="Google" id="ProtNLM"/>
    </source>
</evidence>
<keyword evidence="11" id="KW-1185">Reference proteome</keyword>